<dbReference type="Pfam" id="PF00884">
    <property type="entry name" value="Sulfatase"/>
    <property type="match status" value="1"/>
</dbReference>
<accession>A0A383D2U7</accession>
<protein>
    <recommendedName>
        <fullName evidence="4">Sulfatase N-terminal domain-containing protein</fullName>
    </recommendedName>
</protein>
<evidence type="ECO:0000256" key="2">
    <source>
        <dbReference type="ARBA" id="ARBA00022723"/>
    </source>
</evidence>
<sequence length="224" mass="24638">MSNDLNILLLLSDEHSFRFLSARDPRRGGEPCHTPALDGLVDQGANCDAAYCQMPLCTPSRISMLTGRHSHRCGAWGNGSVLSPEIPTIGSHLGRHGYATATVGKMHLGGSLQHAGFGARPYGDFGGPPGHQLDPLDKLADRKGKPGMAMRSRTLDAGVSQVPESLLQEQMVVRESLAWLREHRHRQPDTPWMLMASFSRPHFPLTAPRRFVDRYYPTGVTPPR</sequence>
<dbReference type="PROSITE" id="PS00149">
    <property type="entry name" value="SULFATASE_2"/>
    <property type="match status" value="1"/>
</dbReference>
<reference evidence="5" key="1">
    <citation type="submission" date="2018-05" db="EMBL/GenBank/DDBJ databases">
        <authorList>
            <person name="Lanie J.A."/>
            <person name="Ng W.-L."/>
            <person name="Kazmierczak K.M."/>
            <person name="Andrzejewski T.M."/>
            <person name="Davidsen T.M."/>
            <person name="Wayne K.J."/>
            <person name="Tettelin H."/>
            <person name="Glass J.I."/>
            <person name="Rusch D."/>
            <person name="Podicherti R."/>
            <person name="Tsui H.-C.T."/>
            <person name="Winkler M.E."/>
        </authorList>
    </citation>
    <scope>NUCLEOTIDE SEQUENCE</scope>
</reference>
<dbReference type="GO" id="GO:0008484">
    <property type="term" value="F:sulfuric ester hydrolase activity"/>
    <property type="evidence" value="ECO:0007669"/>
    <property type="project" value="TreeGrafter"/>
</dbReference>
<gene>
    <name evidence="5" type="ORF">METZ01_LOCUS491488</name>
</gene>
<organism evidence="5">
    <name type="scientific">marine metagenome</name>
    <dbReference type="NCBI Taxonomy" id="408172"/>
    <lineage>
        <taxon>unclassified sequences</taxon>
        <taxon>metagenomes</taxon>
        <taxon>ecological metagenomes</taxon>
    </lineage>
</organism>
<proteinExistence type="inferred from homology"/>
<dbReference type="GO" id="GO:0046872">
    <property type="term" value="F:metal ion binding"/>
    <property type="evidence" value="ECO:0007669"/>
    <property type="project" value="UniProtKB-KW"/>
</dbReference>
<dbReference type="PANTHER" id="PTHR45953:SF1">
    <property type="entry name" value="IDURONATE 2-SULFATASE"/>
    <property type="match status" value="1"/>
</dbReference>
<evidence type="ECO:0000313" key="5">
    <source>
        <dbReference type="EMBL" id="SVE38634.1"/>
    </source>
</evidence>
<dbReference type="EMBL" id="UINC01213728">
    <property type="protein sequence ID" value="SVE38634.1"/>
    <property type="molecule type" value="Genomic_DNA"/>
</dbReference>
<feature type="non-terminal residue" evidence="5">
    <location>
        <position position="224"/>
    </location>
</feature>
<keyword evidence="3" id="KW-0378">Hydrolase</keyword>
<dbReference type="AlphaFoldDB" id="A0A383D2U7"/>
<dbReference type="InterPro" id="IPR024607">
    <property type="entry name" value="Sulfatase_CS"/>
</dbReference>
<feature type="domain" description="Sulfatase N-terminal" evidence="4">
    <location>
        <begin position="6"/>
        <end position="215"/>
    </location>
</feature>
<comment type="similarity">
    <text evidence="1">Belongs to the sulfatase family.</text>
</comment>
<dbReference type="InterPro" id="IPR017850">
    <property type="entry name" value="Alkaline_phosphatase_core_sf"/>
</dbReference>
<dbReference type="SUPFAM" id="SSF53649">
    <property type="entry name" value="Alkaline phosphatase-like"/>
    <property type="match status" value="1"/>
</dbReference>
<keyword evidence="2" id="KW-0479">Metal-binding</keyword>
<name>A0A383D2U7_9ZZZZ</name>
<dbReference type="InterPro" id="IPR000917">
    <property type="entry name" value="Sulfatase_N"/>
</dbReference>
<dbReference type="GO" id="GO:0005737">
    <property type="term" value="C:cytoplasm"/>
    <property type="evidence" value="ECO:0007669"/>
    <property type="project" value="TreeGrafter"/>
</dbReference>
<dbReference type="Gene3D" id="3.40.720.10">
    <property type="entry name" value="Alkaline Phosphatase, subunit A"/>
    <property type="match status" value="1"/>
</dbReference>
<evidence type="ECO:0000256" key="1">
    <source>
        <dbReference type="ARBA" id="ARBA00008779"/>
    </source>
</evidence>
<evidence type="ECO:0000256" key="3">
    <source>
        <dbReference type="ARBA" id="ARBA00022801"/>
    </source>
</evidence>
<evidence type="ECO:0000259" key="4">
    <source>
        <dbReference type="Pfam" id="PF00884"/>
    </source>
</evidence>
<dbReference type="PROSITE" id="PS00523">
    <property type="entry name" value="SULFATASE_1"/>
    <property type="match status" value="1"/>
</dbReference>
<dbReference type="PANTHER" id="PTHR45953">
    <property type="entry name" value="IDURONATE 2-SULFATASE"/>
    <property type="match status" value="1"/>
</dbReference>